<sequence>MSKAQIAYQAKQSILSYPHAKLTAVTEEMTTHQIRSSMLRGALNKLRETAGILNGMSICGPKLGFPYRVILLRNMASYQAYLNPNIMFKSDELLGMWESCTSIDGLCAWLPRPRRIGVEYTDEAGQPQRTELDGLSARLFLHELDHLNGESMLTSIPSRDFVVTSTSMEQKRYWDPNFPSREAFLTPQFHYYDFALSKVFKVPELAAEAEAYCRLTQQ</sequence>
<dbReference type="EMBL" id="HBKR01034748">
    <property type="protein sequence ID" value="CAE2332446.1"/>
    <property type="molecule type" value="Transcribed_RNA"/>
</dbReference>
<dbReference type="PRINTS" id="PR01576">
    <property type="entry name" value="PDEFORMYLASE"/>
</dbReference>
<evidence type="ECO:0000256" key="4">
    <source>
        <dbReference type="ARBA" id="ARBA00022801"/>
    </source>
</evidence>
<evidence type="ECO:0000256" key="3">
    <source>
        <dbReference type="ARBA" id="ARBA00022723"/>
    </source>
</evidence>
<dbReference type="InterPro" id="IPR036821">
    <property type="entry name" value="Peptide_deformylase_sf"/>
</dbReference>
<dbReference type="Pfam" id="PF01327">
    <property type="entry name" value="Pep_deformylase"/>
    <property type="match status" value="1"/>
</dbReference>
<comment type="function">
    <text evidence="6 7">Removes the formyl group from the N-terminal Met of newly synthesized proteins.</text>
</comment>
<keyword evidence="3 7" id="KW-0479">Metal-binding</keyword>
<organism evidence="8">
    <name type="scientific">Paramoeba aestuarina</name>
    <dbReference type="NCBI Taxonomy" id="180227"/>
    <lineage>
        <taxon>Eukaryota</taxon>
        <taxon>Amoebozoa</taxon>
        <taxon>Discosea</taxon>
        <taxon>Flabellinia</taxon>
        <taxon>Dactylopodida</taxon>
        <taxon>Paramoebidae</taxon>
        <taxon>Paramoeba</taxon>
    </lineage>
</organism>
<dbReference type="Gene3D" id="3.90.45.10">
    <property type="entry name" value="Peptide deformylase"/>
    <property type="match status" value="1"/>
</dbReference>
<evidence type="ECO:0000256" key="7">
    <source>
        <dbReference type="RuleBase" id="RU362111"/>
    </source>
</evidence>
<evidence type="ECO:0000256" key="2">
    <source>
        <dbReference type="ARBA" id="ARBA00012175"/>
    </source>
</evidence>
<dbReference type="AlphaFoldDB" id="A0A6U3D3M2"/>
<dbReference type="GO" id="GO:0046872">
    <property type="term" value="F:metal ion binding"/>
    <property type="evidence" value="ECO:0007669"/>
    <property type="project" value="UniProtKB-KW"/>
</dbReference>
<reference evidence="8" key="1">
    <citation type="submission" date="2021-01" db="EMBL/GenBank/DDBJ databases">
        <authorList>
            <person name="Corre E."/>
            <person name="Pelletier E."/>
            <person name="Niang G."/>
            <person name="Scheremetjew M."/>
            <person name="Finn R."/>
            <person name="Kale V."/>
            <person name="Holt S."/>
            <person name="Cochrane G."/>
            <person name="Meng A."/>
            <person name="Brown T."/>
            <person name="Cohen L."/>
        </authorList>
    </citation>
    <scope>NUCLEOTIDE SEQUENCE</scope>
    <source>
        <strain evidence="8">SoJaBio B1-5/56/2</strain>
    </source>
</reference>
<evidence type="ECO:0000256" key="5">
    <source>
        <dbReference type="ARBA" id="ARBA00022917"/>
    </source>
</evidence>
<dbReference type="SUPFAM" id="SSF56420">
    <property type="entry name" value="Peptide deformylase"/>
    <property type="match status" value="1"/>
</dbReference>
<dbReference type="EC" id="3.5.1.88" evidence="2 7"/>
<dbReference type="InterPro" id="IPR023635">
    <property type="entry name" value="Peptide_deformylase"/>
</dbReference>
<dbReference type="PANTHER" id="PTHR10458:SF2">
    <property type="entry name" value="PEPTIDE DEFORMYLASE, MITOCHONDRIAL"/>
    <property type="match status" value="1"/>
</dbReference>
<gene>
    <name evidence="8" type="ORF">NAES01612_LOCUS22728</name>
    <name evidence="9" type="ORF">NAES01612_LOCUS22729</name>
</gene>
<dbReference type="GO" id="GO:0006412">
    <property type="term" value="P:translation"/>
    <property type="evidence" value="ECO:0007669"/>
    <property type="project" value="UniProtKB-KW"/>
</dbReference>
<evidence type="ECO:0000313" key="8">
    <source>
        <dbReference type="EMBL" id="CAE2332446.1"/>
    </source>
</evidence>
<keyword evidence="4 7" id="KW-0378">Hydrolase</keyword>
<evidence type="ECO:0000256" key="6">
    <source>
        <dbReference type="ARBA" id="ARBA00037114"/>
    </source>
</evidence>
<comment type="catalytic activity">
    <reaction evidence="7">
        <text>N-terminal N-formyl-L-methionyl-[peptide] + H2O = N-terminal L-methionyl-[peptide] + formate</text>
        <dbReference type="Rhea" id="RHEA:24420"/>
        <dbReference type="Rhea" id="RHEA-COMP:10639"/>
        <dbReference type="Rhea" id="RHEA-COMP:10640"/>
        <dbReference type="ChEBI" id="CHEBI:15377"/>
        <dbReference type="ChEBI" id="CHEBI:15740"/>
        <dbReference type="ChEBI" id="CHEBI:49298"/>
        <dbReference type="ChEBI" id="CHEBI:64731"/>
        <dbReference type="EC" id="3.5.1.88"/>
    </reaction>
</comment>
<dbReference type="PIRSF" id="PIRSF004749">
    <property type="entry name" value="Pep_def"/>
    <property type="match status" value="1"/>
</dbReference>
<dbReference type="GO" id="GO:0042586">
    <property type="term" value="F:peptide deformylase activity"/>
    <property type="evidence" value="ECO:0007669"/>
    <property type="project" value="UniProtKB-EC"/>
</dbReference>
<protein>
    <recommendedName>
        <fullName evidence="2 7">Peptide deformylase</fullName>
        <ecNumber evidence="2 7">3.5.1.88</ecNumber>
    </recommendedName>
</protein>
<evidence type="ECO:0000313" key="9">
    <source>
        <dbReference type="EMBL" id="CAE2332447.1"/>
    </source>
</evidence>
<dbReference type="GO" id="GO:0005739">
    <property type="term" value="C:mitochondrion"/>
    <property type="evidence" value="ECO:0007669"/>
    <property type="project" value="TreeGrafter"/>
</dbReference>
<keyword evidence="5 7" id="KW-0648">Protein biosynthesis</keyword>
<dbReference type="HAMAP" id="MF_00163">
    <property type="entry name" value="Pep_deformylase"/>
    <property type="match status" value="1"/>
</dbReference>
<name>A0A6U3D3M2_9EUKA</name>
<evidence type="ECO:0000256" key="1">
    <source>
        <dbReference type="ARBA" id="ARBA00010759"/>
    </source>
</evidence>
<comment type="similarity">
    <text evidence="1 7">Belongs to the polypeptide deformylase family.</text>
</comment>
<accession>A0A6U3D3M2</accession>
<proteinExistence type="inferred from homology"/>
<dbReference type="EMBL" id="HBKR01034749">
    <property type="protein sequence ID" value="CAE2332447.1"/>
    <property type="molecule type" value="Transcribed_RNA"/>
</dbReference>
<dbReference type="PANTHER" id="PTHR10458">
    <property type="entry name" value="PEPTIDE DEFORMYLASE"/>
    <property type="match status" value="1"/>
</dbReference>